<protein>
    <submittedName>
        <fullName evidence="1">Uncharacterized protein</fullName>
    </submittedName>
</protein>
<organism evidence="1 2">
    <name type="scientific">Botryotinia convoluta</name>
    <dbReference type="NCBI Taxonomy" id="54673"/>
    <lineage>
        <taxon>Eukaryota</taxon>
        <taxon>Fungi</taxon>
        <taxon>Dikarya</taxon>
        <taxon>Ascomycota</taxon>
        <taxon>Pezizomycotina</taxon>
        <taxon>Leotiomycetes</taxon>
        <taxon>Helotiales</taxon>
        <taxon>Sclerotiniaceae</taxon>
        <taxon>Botryotinia</taxon>
    </lineage>
</organism>
<sequence>MPQISISRLLEVGRNARGGAKCLLWAGNNFQSLRISVVVFFQAPAQFQDNEEVQSELTVSDGIRTKMRMI</sequence>
<evidence type="ECO:0000313" key="1">
    <source>
        <dbReference type="EMBL" id="TGO64891.1"/>
    </source>
</evidence>
<keyword evidence="2" id="KW-1185">Reference proteome</keyword>
<gene>
    <name evidence="1" type="ORF">BCON_0005g00890</name>
</gene>
<dbReference type="AlphaFoldDB" id="A0A4Z1ITU8"/>
<evidence type="ECO:0000313" key="2">
    <source>
        <dbReference type="Proteomes" id="UP000297527"/>
    </source>
</evidence>
<comment type="caution">
    <text evidence="1">The sequence shown here is derived from an EMBL/GenBank/DDBJ whole genome shotgun (WGS) entry which is preliminary data.</text>
</comment>
<name>A0A4Z1ITU8_9HELO</name>
<dbReference type="Proteomes" id="UP000297527">
    <property type="component" value="Unassembled WGS sequence"/>
</dbReference>
<accession>A0A4Z1ITU8</accession>
<dbReference type="EMBL" id="PQXN01000005">
    <property type="protein sequence ID" value="TGO64891.1"/>
    <property type="molecule type" value="Genomic_DNA"/>
</dbReference>
<proteinExistence type="predicted"/>
<reference evidence="1 2" key="1">
    <citation type="submission" date="2017-12" db="EMBL/GenBank/DDBJ databases">
        <title>Comparative genomics of Botrytis spp.</title>
        <authorList>
            <person name="Valero-Jimenez C.A."/>
            <person name="Tapia P."/>
            <person name="Veloso J."/>
            <person name="Silva-Moreno E."/>
            <person name="Staats M."/>
            <person name="Valdes J.H."/>
            <person name="Van Kan J.A.L."/>
        </authorList>
    </citation>
    <scope>NUCLEOTIDE SEQUENCE [LARGE SCALE GENOMIC DNA]</scope>
    <source>
        <strain evidence="1 2">MUCL11595</strain>
    </source>
</reference>